<dbReference type="GO" id="GO:0008511">
    <property type="term" value="F:sodium:potassium:chloride symporter activity"/>
    <property type="evidence" value="ECO:0007669"/>
    <property type="project" value="TreeGrafter"/>
</dbReference>
<comment type="subcellular location">
    <subcellularLocation>
        <location evidence="1">Membrane</location>
        <topology evidence="1">Multi-pass membrane protein</topology>
    </subcellularLocation>
</comment>
<dbReference type="GO" id="GO:0055064">
    <property type="term" value="P:chloride ion homeostasis"/>
    <property type="evidence" value="ECO:0007669"/>
    <property type="project" value="TreeGrafter"/>
</dbReference>
<accession>A0A1S3IQV6</accession>
<dbReference type="RefSeq" id="XP_013400301.1">
    <property type="nucleotide sequence ID" value="XM_013544847.1"/>
</dbReference>
<dbReference type="Pfam" id="PF03522">
    <property type="entry name" value="SLC12"/>
    <property type="match status" value="1"/>
</dbReference>
<evidence type="ECO:0000256" key="4">
    <source>
        <dbReference type="ARBA" id="ARBA00023136"/>
    </source>
</evidence>
<dbReference type="PANTHER" id="PTHR11827">
    <property type="entry name" value="SOLUTE CARRIER FAMILY 12, CATION COTRANSPORTERS"/>
    <property type="match status" value="1"/>
</dbReference>
<dbReference type="GO" id="GO:0055078">
    <property type="term" value="P:sodium ion homeostasis"/>
    <property type="evidence" value="ECO:0007669"/>
    <property type="project" value="TreeGrafter"/>
</dbReference>
<name>A0A1S3IQV6_LINAN</name>
<dbReference type="GO" id="GO:0016020">
    <property type="term" value="C:membrane"/>
    <property type="evidence" value="ECO:0007669"/>
    <property type="project" value="UniProtKB-SubCell"/>
</dbReference>
<sequence length="276" mass="31494">MFMFVFKAIMTAEVERFLEGICLGKKKRDPHLREFSSYSINVTYGYRKEKLAEPRNEEQEALLMRRAPSVVMAAQMSAYSEEDIPHGQLTAASSIGSMTMLEDLKSNKIQIDVGGPSSDEDEEDDEVEEAGMSETEIEKEEADIEKGKEVEKESKDKNENSISRSGSRKSKNKKGILSNINRDILQAVNRFQRKQKKGTIDVWWLFDDGGLTMLIPYILSTKSHWSNCDLRVFTAGTKKKELDRDQKNMATLLSKFRIDYSKMTVIPDIGKKPKEE</sequence>
<keyword evidence="3" id="KW-1133">Transmembrane helix</keyword>
<evidence type="ECO:0000256" key="5">
    <source>
        <dbReference type="SAM" id="MobiDB-lite"/>
    </source>
</evidence>
<evidence type="ECO:0000256" key="2">
    <source>
        <dbReference type="ARBA" id="ARBA00022692"/>
    </source>
</evidence>
<dbReference type="OrthoDB" id="2020542at2759"/>
<dbReference type="PANTHER" id="PTHR11827:SF103">
    <property type="entry name" value="SODIUM CHLORIDE COTRANSPORTER 69, ISOFORM E"/>
    <property type="match status" value="1"/>
</dbReference>
<evidence type="ECO:0000313" key="7">
    <source>
        <dbReference type="Proteomes" id="UP000085678"/>
    </source>
</evidence>
<dbReference type="Proteomes" id="UP000085678">
    <property type="component" value="Unplaced"/>
</dbReference>
<evidence type="ECO:0000259" key="6">
    <source>
        <dbReference type="Pfam" id="PF03522"/>
    </source>
</evidence>
<gene>
    <name evidence="8" type="primary">LOC106166320</name>
</gene>
<feature type="compositionally biased region" description="Basic and acidic residues" evidence="5">
    <location>
        <begin position="144"/>
        <end position="159"/>
    </location>
</feature>
<dbReference type="InterPro" id="IPR004842">
    <property type="entry name" value="SLC12A_fam"/>
</dbReference>
<protein>
    <submittedName>
        <fullName evidence="8">Solute carrier family 12 member 2-like</fullName>
    </submittedName>
</protein>
<keyword evidence="7" id="KW-1185">Reference proteome</keyword>
<feature type="domain" description="SLC12A transporter C-terminal" evidence="6">
    <location>
        <begin position="123"/>
        <end position="276"/>
    </location>
</feature>
<organism evidence="7 8">
    <name type="scientific">Lingula anatina</name>
    <name type="common">Brachiopod</name>
    <name type="synonym">Lingula unguis</name>
    <dbReference type="NCBI Taxonomy" id="7574"/>
    <lineage>
        <taxon>Eukaryota</taxon>
        <taxon>Metazoa</taxon>
        <taxon>Spiralia</taxon>
        <taxon>Lophotrochozoa</taxon>
        <taxon>Brachiopoda</taxon>
        <taxon>Linguliformea</taxon>
        <taxon>Lingulata</taxon>
        <taxon>Lingulida</taxon>
        <taxon>Linguloidea</taxon>
        <taxon>Lingulidae</taxon>
        <taxon>Lingula</taxon>
    </lineage>
</organism>
<dbReference type="GO" id="GO:0055075">
    <property type="term" value="P:potassium ion homeostasis"/>
    <property type="evidence" value="ECO:0007669"/>
    <property type="project" value="TreeGrafter"/>
</dbReference>
<dbReference type="STRING" id="7574.A0A1S3IQV6"/>
<proteinExistence type="predicted"/>
<keyword evidence="2" id="KW-0812">Transmembrane</keyword>
<dbReference type="InParanoid" id="A0A1S3IQV6"/>
<dbReference type="InterPro" id="IPR018491">
    <property type="entry name" value="SLC12_C"/>
</dbReference>
<reference evidence="8" key="1">
    <citation type="submission" date="2025-08" db="UniProtKB">
        <authorList>
            <consortium name="RefSeq"/>
        </authorList>
    </citation>
    <scope>IDENTIFICATION</scope>
    <source>
        <tissue evidence="8">Gonads</tissue>
    </source>
</reference>
<evidence type="ECO:0000256" key="1">
    <source>
        <dbReference type="ARBA" id="ARBA00004141"/>
    </source>
</evidence>
<feature type="region of interest" description="Disordered" evidence="5">
    <location>
        <begin position="110"/>
        <end position="173"/>
    </location>
</feature>
<dbReference type="GO" id="GO:1990573">
    <property type="term" value="P:potassium ion import across plasma membrane"/>
    <property type="evidence" value="ECO:0007669"/>
    <property type="project" value="TreeGrafter"/>
</dbReference>
<dbReference type="GeneID" id="106166320"/>
<dbReference type="GO" id="GO:0006884">
    <property type="term" value="P:cell volume homeostasis"/>
    <property type="evidence" value="ECO:0007669"/>
    <property type="project" value="TreeGrafter"/>
</dbReference>
<dbReference type="KEGG" id="lak:106166320"/>
<evidence type="ECO:0000313" key="8">
    <source>
        <dbReference type="RefSeq" id="XP_013400301.1"/>
    </source>
</evidence>
<keyword evidence="4" id="KW-0472">Membrane</keyword>
<feature type="non-terminal residue" evidence="8">
    <location>
        <position position="276"/>
    </location>
</feature>
<dbReference type="AlphaFoldDB" id="A0A1S3IQV6"/>
<evidence type="ECO:0000256" key="3">
    <source>
        <dbReference type="ARBA" id="ARBA00022989"/>
    </source>
</evidence>
<feature type="compositionally biased region" description="Acidic residues" evidence="5">
    <location>
        <begin position="118"/>
        <end position="143"/>
    </location>
</feature>